<dbReference type="InterPro" id="IPR051149">
    <property type="entry name" value="Spindly/BICDR_Dynein_Adapter"/>
</dbReference>
<dbReference type="OrthoDB" id="9451547at2759"/>
<evidence type="ECO:0000256" key="1">
    <source>
        <dbReference type="ARBA" id="ARBA00023054"/>
    </source>
</evidence>
<evidence type="ECO:0000313" key="3">
    <source>
        <dbReference type="EMBL" id="CAG13159.1"/>
    </source>
</evidence>
<dbReference type="PANTHER" id="PTHR32123:SF10">
    <property type="entry name" value="BICD FAMILY-LIKE CARGO ADAPTER 1-RELATED"/>
    <property type="match status" value="1"/>
</dbReference>
<dbReference type="EMBL" id="CAAE01015123">
    <property type="protein sequence ID" value="CAG13159.1"/>
    <property type="molecule type" value="Genomic_DNA"/>
</dbReference>
<keyword evidence="1 2" id="KW-0175">Coiled coil</keyword>
<dbReference type="PANTHER" id="PTHR32123">
    <property type="entry name" value="BICD FAMILY-LIKE CARGO ADAPTER"/>
    <property type="match status" value="1"/>
</dbReference>
<protein>
    <submittedName>
        <fullName evidence="3">(spotted green pufferfish) hypothetical protein</fullName>
    </submittedName>
</protein>
<dbReference type="AlphaFoldDB" id="Q4REM3"/>
<reference evidence="3" key="2">
    <citation type="submission" date="2004-02" db="EMBL/GenBank/DDBJ databases">
        <authorList>
            <consortium name="Genoscope"/>
            <consortium name="Whitehead Institute Centre for Genome Research"/>
        </authorList>
    </citation>
    <scope>NUCLEOTIDE SEQUENCE</scope>
</reference>
<proteinExistence type="predicted"/>
<comment type="caution">
    <text evidence="3">The sequence shown here is derived from an EMBL/GenBank/DDBJ whole genome shotgun (WGS) entry which is preliminary data.</text>
</comment>
<feature type="coiled-coil region" evidence="2">
    <location>
        <begin position="41"/>
        <end position="154"/>
    </location>
</feature>
<reference evidence="3" key="1">
    <citation type="journal article" date="2004" name="Nature">
        <title>Genome duplication in the teleost fish Tetraodon nigroviridis reveals the early vertebrate proto-karyotype.</title>
        <authorList>
            <person name="Jaillon O."/>
            <person name="Aury J.-M."/>
            <person name="Brunet F."/>
            <person name="Petit J.-L."/>
            <person name="Stange-Thomann N."/>
            <person name="Mauceli E."/>
            <person name="Bouneau L."/>
            <person name="Fischer C."/>
            <person name="Ozouf-Costaz C."/>
            <person name="Bernot A."/>
            <person name="Nicaud S."/>
            <person name="Jaffe D."/>
            <person name="Fisher S."/>
            <person name="Lutfalla G."/>
            <person name="Dossat C."/>
            <person name="Segurens B."/>
            <person name="Dasilva C."/>
            <person name="Salanoubat M."/>
            <person name="Levy M."/>
            <person name="Boudet N."/>
            <person name="Castellano S."/>
            <person name="Anthouard V."/>
            <person name="Jubin C."/>
            <person name="Castelli V."/>
            <person name="Katinka M."/>
            <person name="Vacherie B."/>
            <person name="Biemont C."/>
            <person name="Skalli Z."/>
            <person name="Cattolico L."/>
            <person name="Poulain J."/>
            <person name="De Berardinis V."/>
            <person name="Cruaud C."/>
            <person name="Duprat S."/>
            <person name="Brottier P."/>
            <person name="Coutanceau J.-P."/>
            <person name="Gouzy J."/>
            <person name="Parra G."/>
            <person name="Lardier G."/>
            <person name="Chapple C."/>
            <person name="McKernan K.J."/>
            <person name="McEwan P."/>
            <person name="Bosak S."/>
            <person name="Kellis M."/>
            <person name="Volff J.-N."/>
            <person name="Guigo R."/>
            <person name="Zody M.C."/>
            <person name="Mesirov J."/>
            <person name="Lindblad-Toh K."/>
            <person name="Birren B."/>
            <person name="Nusbaum C."/>
            <person name="Kahn D."/>
            <person name="Robinson-Rechavi M."/>
            <person name="Laudet V."/>
            <person name="Schachter V."/>
            <person name="Quetier F."/>
            <person name="Saurin W."/>
            <person name="Scarpelli C."/>
            <person name="Wincker P."/>
            <person name="Lander E.S."/>
            <person name="Weissenbach J."/>
            <person name="Roest Crollius H."/>
        </authorList>
    </citation>
    <scope>NUCLEOTIDE SEQUENCE [LARGE SCALE GENOMIC DNA]</scope>
</reference>
<gene>
    <name evidence="3" type="ORF">GSTENG00035706001</name>
</gene>
<accession>Q4REM3</accession>
<dbReference type="KEGG" id="tng:GSTEN00035706G001"/>
<evidence type="ECO:0000256" key="2">
    <source>
        <dbReference type="SAM" id="Coils"/>
    </source>
</evidence>
<dbReference type="GO" id="GO:0055107">
    <property type="term" value="P:Golgi to secretory granule transport"/>
    <property type="evidence" value="ECO:0007669"/>
    <property type="project" value="TreeGrafter"/>
</dbReference>
<dbReference type="GO" id="GO:0047496">
    <property type="term" value="P:vesicle transport along microtubule"/>
    <property type="evidence" value="ECO:0007669"/>
    <property type="project" value="TreeGrafter"/>
</dbReference>
<name>Q4REM3_TETNG</name>
<sequence>MDRVDAWSLKPRSLDRGGELLLREEEVVLAAQLGNALLLENQQLKDQSDKLHEQYADKLEELEQGKHELRLKLEGCQSQWESQVSDLEKDARELSARVERLTGALAQAERDKGRAQRERDEQTQRLREQLQAAVEVERAMSNELQALKQELQQKGSHNRLQDEELISAMREQVLRLTQKEQVLGERLESACEENSELRANLASLHARLARHDQLNQQHAQQVLAIQIPDPVVLNRTRPLCKTWRIGAPVDEQASRSGWKFPLQLWNDHVIPVVILS</sequence>
<organism evidence="3">
    <name type="scientific">Tetraodon nigroviridis</name>
    <name type="common">Spotted green pufferfish</name>
    <name type="synonym">Chelonodon nigroviridis</name>
    <dbReference type="NCBI Taxonomy" id="99883"/>
    <lineage>
        <taxon>Eukaryota</taxon>
        <taxon>Metazoa</taxon>
        <taxon>Chordata</taxon>
        <taxon>Craniata</taxon>
        <taxon>Vertebrata</taxon>
        <taxon>Euteleostomi</taxon>
        <taxon>Actinopterygii</taxon>
        <taxon>Neopterygii</taxon>
        <taxon>Teleostei</taxon>
        <taxon>Neoteleostei</taxon>
        <taxon>Acanthomorphata</taxon>
        <taxon>Eupercaria</taxon>
        <taxon>Tetraodontiformes</taxon>
        <taxon>Tetradontoidea</taxon>
        <taxon>Tetraodontidae</taxon>
        <taxon>Tetraodon</taxon>
    </lineage>
</organism>